<feature type="chain" id="PRO_5044743096" evidence="1">
    <location>
        <begin position="22"/>
        <end position="145"/>
    </location>
</feature>
<organism evidence="2 3">
    <name type="scientific">Loxostege sticticalis</name>
    <name type="common">Beet webworm moth</name>
    <dbReference type="NCBI Taxonomy" id="481309"/>
    <lineage>
        <taxon>Eukaryota</taxon>
        <taxon>Metazoa</taxon>
        <taxon>Ecdysozoa</taxon>
        <taxon>Arthropoda</taxon>
        <taxon>Hexapoda</taxon>
        <taxon>Insecta</taxon>
        <taxon>Pterygota</taxon>
        <taxon>Neoptera</taxon>
        <taxon>Endopterygota</taxon>
        <taxon>Lepidoptera</taxon>
        <taxon>Glossata</taxon>
        <taxon>Ditrysia</taxon>
        <taxon>Pyraloidea</taxon>
        <taxon>Crambidae</taxon>
        <taxon>Pyraustinae</taxon>
        <taxon>Loxostege</taxon>
    </lineage>
</organism>
<sequence>MLLNITSQYLSIVVLILSSSALEQDGENATVTTNTTTDNIVEQITENLEEVEGQKIIDPVIERSSHYHYTHEDHHHEPTYHGFWKKKVVWRPRWVKTWQEKKVYVAVWKRMWGPAMLNEWVPIPKPPPGWVKHGVGSFVALKHPH</sequence>
<dbReference type="InterPro" id="IPR032134">
    <property type="entry name" value="DUF4816"/>
</dbReference>
<dbReference type="AlphaFoldDB" id="A0ABD0TRK5"/>
<evidence type="ECO:0000256" key="1">
    <source>
        <dbReference type="SAM" id="SignalP"/>
    </source>
</evidence>
<keyword evidence="1" id="KW-0732">Signal</keyword>
<name>A0ABD0TRK5_LOXSC</name>
<feature type="signal peptide" evidence="1">
    <location>
        <begin position="1"/>
        <end position="21"/>
    </location>
</feature>
<dbReference type="Proteomes" id="UP001549921">
    <property type="component" value="Unassembled WGS sequence"/>
</dbReference>
<dbReference type="EMBL" id="JBEDNZ010000001">
    <property type="protein sequence ID" value="KAL0851981.1"/>
    <property type="molecule type" value="Genomic_DNA"/>
</dbReference>
<evidence type="ECO:0000313" key="3">
    <source>
        <dbReference type="Proteomes" id="UP001549921"/>
    </source>
</evidence>
<comment type="caution">
    <text evidence="2">The sequence shown here is derived from an EMBL/GenBank/DDBJ whole genome shotgun (WGS) entry which is preliminary data.</text>
</comment>
<accession>A0ABD0TRK5</accession>
<evidence type="ECO:0000313" key="2">
    <source>
        <dbReference type="EMBL" id="KAL0851981.1"/>
    </source>
</evidence>
<protein>
    <submittedName>
        <fullName evidence="2">Uncharacterized protein</fullName>
    </submittedName>
</protein>
<reference evidence="2 3" key="1">
    <citation type="submission" date="2024-06" db="EMBL/GenBank/DDBJ databases">
        <title>A chromosome-level genome assembly of beet webworm, Loxostege sticticalis.</title>
        <authorList>
            <person name="Zhang Y."/>
        </authorList>
    </citation>
    <scope>NUCLEOTIDE SEQUENCE [LARGE SCALE GENOMIC DNA]</scope>
    <source>
        <strain evidence="2">AQ028</strain>
        <tissue evidence="2">Male pupae</tissue>
    </source>
</reference>
<proteinExistence type="predicted"/>
<dbReference type="Pfam" id="PF16086">
    <property type="entry name" value="DUF4816"/>
    <property type="match status" value="1"/>
</dbReference>
<gene>
    <name evidence="2" type="ORF">ABMA28_000255</name>
</gene>